<evidence type="ECO:0000256" key="1">
    <source>
        <dbReference type="SAM" id="MobiDB-lite"/>
    </source>
</evidence>
<dbReference type="Proteomes" id="UP000628775">
    <property type="component" value="Unassembled WGS sequence"/>
</dbReference>
<sequence length="74" mass="8171">MPGQVDESAKREIPSGTARVRRSTWEPHYIIPKLAEATKDDRLKTSRPVTTPTLPTSCGHEESERPGAESRPSS</sequence>
<comment type="caution">
    <text evidence="2">The sequence shown here is derived from an EMBL/GenBank/DDBJ whole genome shotgun (WGS) entry which is preliminary data.</text>
</comment>
<dbReference type="EMBL" id="BMIR01000011">
    <property type="protein sequence ID" value="GGE45001.1"/>
    <property type="molecule type" value="Genomic_DNA"/>
</dbReference>
<feature type="compositionally biased region" description="Basic and acidic residues" evidence="1">
    <location>
        <begin position="59"/>
        <end position="68"/>
    </location>
</feature>
<dbReference type="AlphaFoldDB" id="A0A8J2YIJ4"/>
<accession>A0A8J2YIJ4</accession>
<feature type="region of interest" description="Disordered" evidence="1">
    <location>
        <begin position="1"/>
        <end position="74"/>
    </location>
</feature>
<reference evidence="2" key="1">
    <citation type="journal article" date="2014" name="Int. J. Syst. Evol. Microbiol.">
        <title>Complete genome sequence of Corynebacterium casei LMG S-19264T (=DSM 44701T), isolated from a smear-ripened cheese.</title>
        <authorList>
            <consortium name="US DOE Joint Genome Institute (JGI-PGF)"/>
            <person name="Walter F."/>
            <person name="Albersmeier A."/>
            <person name="Kalinowski J."/>
            <person name="Ruckert C."/>
        </authorList>
    </citation>
    <scope>NUCLEOTIDE SEQUENCE</scope>
    <source>
        <strain evidence="2">CGMCC 1.15371</strain>
    </source>
</reference>
<gene>
    <name evidence="2" type="ORF">GCM10011391_24810</name>
</gene>
<keyword evidence="3" id="KW-1185">Reference proteome</keyword>
<evidence type="ECO:0000313" key="2">
    <source>
        <dbReference type="EMBL" id="GGE45001.1"/>
    </source>
</evidence>
<evidence type="ECO:0000313" key="3">
    <source>
        <dbReference type="Proteomes" id="UP000628775"/>
    </source>
</evidence>
<proteinExistence type="predicted"/>
<name>A0A8J2YIJ4_9BACL</name>
<organism evidence="2 3">
    <name type="scientific">Pullulanibacillus camelliae</name>
    <dbReference type="NCBI Taxonomy" id="1707096"/>
    <lineage>
        <taxon>Bacteria</taxon>
        <taxon>Bacillati</taxon>
        <taxon>Bacillota</taxon>
        <taxon>Bacilli</taxon>
        <taxon>Bacillales</taxon>
        <taxon>Sporolactobacillaceae</taxon>
        <taxon>Pullulanibacillus</taxon>
    </lineage>
</organism>
<feature type="compositionally biased region" description="Polar residues" evidence="1">
    <location>
        <begin position="47"/>
        <end position="56"/>
    </location>
</feature>
<protein>
    <submittedName>
        <fullName evidence="2">Uncharacterized protein</fullName>
    </submittedName>
</protein>
<reference evidence="2" key="2">
    <citation type="submission" date="2020-09" db="EMBL/GenBank/DDBJ databases">
        <authorList>
            <person name="Sun Q."/>
            <person name="Zhou Y."/>
        </authorList>
    </citation>
    <scope>NUCLEOTIDE SEQUENCE</scope>
    <source>
        <strain evidence="2">CGMCC 1.15371</strain>
    </source>
</reference>